<evidence type="ECO:0000256" key="3">
    <source>
        <dbReference type="ARBA" id="ARBA00022664"/>
    </source>
</evidence>
<keyword evidence="4" id="KW-0747">Spliceosome</keyword>
<dbReference type="OrthoDB" id="407127at2759"/>
<name>A0A9E7FBH7_9LILI</name>
<keyword evidence="11" id="KW-0732">Signal</keyword>
<evidence type="ECO:0000313" key="14">
    <source>
        <dbReference type="Proteomes" id="UP001055439"/>
    </source>
</evidence>
<accession>A0A9E7FBH7</accession>
<dbReference type="PROSITE" id="PS52002">
    <property type="entry name" value="SM"/>
    <property type="match status" value="1"/>
</dbReference>
<proteinExistence type="inferred from homology"/>
<comment type="subcellular location">
    <subcellularLocation>
        <location evidence="1">Nucleus</location>
    </subcellularLocation>
</comment>
<evidence type="ECO:0000256" key="9">
    <source>
        <dbReference type="SAM" id="MobiDB-lite"/>
    </source>
</evidence>
<keyword evidence="14" id="KW-1185">Reference proteome</keyword>
<keyword evidence="6" id="KW-0508">mRNA splicing</keyword>
<dbReference type="CDD" id="cd01723">
    <property type="entry name" value="LSm4"/>
    <property type="match status" value="1"/>
</dbReference>
<feature type="region of interest" description="Disordered" evidence="9">
    <location>
        <begin position="403"/>
        <end position="463"/>
    </location>
</feature>
<keyword evidence="3" id="KW-0507">mRNA processing</keyword>
<dbReference type="AlphaFoldDB" id="A0A9E7FBH7"/>
<feature type="signal peptide" evidence="11">
    <location>
        <begin position="1"/>
        <end position="26"/>
    </location>
</feature>
<feature type="compositionally biased region" description="Basic and acidic residues" evidence="9">
    <location>
        <begin position="403"/>
        <end position="415"/>
    </location>
</feature>
<comment type="similarity">
    <text evidence="2">Belongs to the snRNP Sm proteins family.</text>
</comment>
<evidence type="ECO:0000256" key="7">
    <source>
        <dbReference type="ARBA" id="ARBA00023242"/>
    </source>
</evidence>
<dbReference type="SUPFAM" id="SSF51735">
    <property type="entry name" value="NAD(P)-binding Rossmann-fold domains"/>
    <property type="match status" value="1"/>
</dbReference>
<dbReference type="GO" id="GO:0000398">
    <property type="term" value="P:mRNA splicing, via spliceosome"/>
    <property type="evidence" value="ECO:0007669"/>
    <property type="project" value="InterPro"/>
</dbReference>
<dbReference type="InterPro" id="IPR036291">
    <property type="entry name" value="NAD(P)-bd_dom_sf"/>
</dbReference>
<dbReference type="GO" id="GO:0003723">
    <property type="term" value="F:RNA binding"/>
    <property type="evidence" value="ECO:0007669"/>
    <property type="project" value="UniProtKB-KW"/>
</dbReference>
<evidence type="ECO:0000256" key="5">
    <source>
        <dbReference type="ARBA" id="ARBA00022884"/>
    </source>
</evidence>
<dbReference type="GO" id="GO:0120115">
    <property type="term" value="C:Lsm2-8 complex"/>
    <property type="evidence" value="ECO:0007669"/>
    <property type="project" value="UniProtKB-ARBA"/>
</dbReference>
<dbReference type="SMART" id="SM00651">
    <property type="entry name" value="Sm"/>
    <property type="match status" value="1"/>
</dbReference>
<keyword evidence="5" id="KW-0694">RNA-binding</keyword>
<evidence type="ECO:0000256" key="1">
    <source>
        <dbReference type="ARBA" id="ARBA00004123"/>
    </source>
</evidence>
<dbReference type="Gene3D" id="2.30.30.100">
    <property type="match status" value="1"/>
</dbReference>
<dbReference type="Pfam" id="PF01370">
    <property type="entry name" value="Epimerase"/>
    <property type="match status" value="2"/>
</dbReference>
<dbReference type="InterPro" id="IPR001163">
    <property type="entry name" value="Sm_dom_euk/arc"/>
</dbReference>
<dbReference type="FunFam" id="2.30.30.100:FF:000005">
    <property type="entry name" value="U6 snRNA-associated Sm-like protein LSm4"/>
    <property type="match status" value="1"/>
</dbReference>
<dbReference type="InterPro" id="IPR010920">
    <property type="entry name" value="LSM_dom_sf"/>
</dbReference>
<dbReference type="Gene3D" id="3.40.50.720">
    <property type="entry name" value="NAD(P)-binding Rossmann-like Domain"/>
    <property type="match status" value="2"/>
</dbReference>
<sequence length="990" mass="109646">MTGGSSIPVKLAFSISFAFSFSLTLGASAPHSLTPFPKISSFLSLKAASSSSSRTAAAHLLALLGSAHDARKVPASEASELRSCLRFLVPFSSSTPVKENKHLRLRHDADDMVWWPPEPVMELARLAVDSGGDPSVIQMALDPTPLPVPDVEGLKKDKCQLTRTRYGYRFADMELNTYFAFLFELIAERGPSVGLNVSLSRYDLFHGHLFVATDSGRLGMLFHAKEYPAYEKESFPYNMGYCQRGSNVVYDDSMNLRNILWLAPLPNDITEAWLAPGVLVVLDAHPEGIIYKELVPEYVDIVRTIYEDDFGDHVADVNYLNDVNLPLSLLKTAQGHPMLVELKNGETYNGHLVNCDTWMNIHLREVICTSKDGDRFWRMPECYIRGNTIKYLRVPDEVIDKVQEETTKSRTDRKPPGVGRGRGRAREDNSGRPAKGIGRGLDDGGGRGGGGRGRGGAGGKGGGARGKAFTSVVHVSQQNVPLYGFPSCSKSLLSTSMGSELTYRGREALPADGAGAHSPKPEKRFLCLPRPLRYLLNEQRLLFVLVGVALASVFFVFAPYTAPSTAGAHLAVDLARLSSMPAVHGRYRMALERRFIRERLPLGLKRKGLRIVVAGGAGFVGSHLVDRLIERGDSVIAVDNFFTGRKENVMHHFGNPNFELIRHDVVEPLLLAVDQIYHLACPASPVHYNFNPAAISFFLLTSFEFRFLPFAYYRQDSYSFGPILAPFVLLWWAFDSLKQTRLILLVLISLAYTFFTSIRTLFDQCSQDQCWGNSQHAGPGQGKGARFRLTSTSEVYGDPLQHPQVETYWGNVNPIGVALSVKLFRDPSLVGLEQNIWYGSFPVADFTWMVEQNTVSCIAYVSFVCLPITGVWSCYDEGKRTAETLTMDYHHGAQLEALRKEPLTVYGDGKQTRSFQYVSDLVEGLIKLMEGEHVGPFNLGNPGEFTMLEVVKVVQDTIDPNAKVEFRPNTADDPHTSQRAAWLGTKGVPP</sequence>
<feature type="compositionally biased region" description="Gly residues" evidence="9">
    <location>
        <begin position="446"/>
        <end position="463"/>
    </location>
</feature>
<evidence type="ECO:0000259" key="12">
    <source>
        <dbReference type="PROSITE" id="PS52002"/>
    </source>
</evidence>
<evidence type="ECO:0000256" key="6">
    <source>
        <dbReference type="ARBA" id="ARBA00023187"/>
    </source>
</evidence>
<feature type="transmembrane region" description="Helical" evidence="10">
    <location>
        <begin position="718"/>
        <end position="735"/>
    </location>
</feature>
<dbReference type="InterPro" id="IPR034101">
    <property type="entry name" value="Lsm4"/>
</dbReference>
<reference evidence="13" key="1">
    <citation type="submission" date="2022-05" db="EMBL/GenBank/DDBJ databases">
        <title>The Musa troglodytarum L. genome provides insights into the mechanism of non-climacteric behaviour and enrichment of carotenoids.</title>
        <authorList>
            <person name="Wang J."/>
        </authorList>
    </citation>
    <scope>NUCLEOTIDE SEQUENCE</scope>
    <source>
        <tissue evidence="13">Leaf</tissue>
    </source>
</reference>
<feature type="domain" description="Sm" evidence="12">
    <location>
        <begin position="325"/>
        <end position="398"/>
    </location>
</feature>
<dbReference type="PANTHER" id="PTHR35759:SF1">
    <property type="entry name" value="OS07G0673000 PROTEIN"/>
    <property type="match status" value="1"/>
</dbReference>
<evidence type="ECO:0000256" key="4">
    <source>
        <dbReference type="ARBA" id="ARBA00022728"/>
    </source>
</evidence>
<keyword evidence="10" id="KW-0472">Membrane</keyword>
<dbReference type="PANTHER" id="PTHR35759">
    <property type="entry name" value="BNAA09G03860D PROTEIN"/>
    <property type="match status" value="1"/>
</dbReference>
<dbReference type="EMBL" id="CP097504">
    <property type="protein sequence ID" value="URD90783.1"/>
    <property type="molecule type" value="Genomic_DNA"/>
</dbReference>
<keyword evidence="8" id="KW-0687">Ribonucleoprotein</keyword>
<dbReference type="GO" id="GO:0005681">
    <property type="term" value="C:spliceosomal complex"/>
    <property type="evidence" value="ECO:0007669"/>
    <property type="project" value="UniProtKB-KW"/>
</dbReference>
<dbReference type="InterPro" id="IPR047575">
    <property type="entry name" value="Sm"/>
</dbReference>
<feature type="transmembrane region" description="Helical" evidence="10">
    <location>
        <begin position="541"/>
        <end position="560"/>
    </location>
</feature>
<dbReference type="GO" id="GO:0000956">
    <property type="term" value="P:nuclear-transcribed mRNA catabolic process"/>
    <property type="evidence" value="ECO:0007669"/>
    <property type="project" value="InterPro"/>
</dbReference>
<feature type="transmembrane region" description="Helical" evidence="10">
    <location>
        <begin position="742"/>
        <end position="762"/>
    </location>
</feature>
<evidence type="ECO:0000256" key="8">
    <source>
        <dbReference type="ARBA" id="ARBA00023274"/>
    </source>
</evidence>
<dbReference type="InterPro" id="IPR001509">
    <property type="entry name" value="Epimerase_deHydtase"/>
</dbReference>
<evidence type="ECO:0000256" key="2">
    <source>
        <dbReference type="ARBA" id="ARBA00006850"/>
    </source>
</evidence>
<evidence type="ECO:0000256" key="11">
    <source>
        <dbReference type="SAM" id="SignalP"/>
    </source>
</evidence>
<keyword evidence="7" id="KW-0539">Nucleus</keyword>
<feature type="chain" id="PRO_5038958352" description="Sm domain-containing protein" evidence="11">
    <location>
        <begin position="27"/>
        <end position="990"/>
    </location>
</feature>
<gene>
    <name evidence="13" type="ORF">MUK42_27258</name>
</gene>
<protein>
    <recommendedName>
        <fullName evidence="12">Sm domain-containing protein</fullName>
    </recommendedName>
</protein>
<keyword evidence="10" id="KW-1133">Transmembrane helix</keyword>
<evidence type="ECO:0000313" key="13">
    <source>
        <dbReference type="EMBL" id="URD90783.1"/>
    </source>
</evidence>
<keyword evidence="10" id="KW-0812">Transmembrane</keyword>
<organism evidence="13 14">
    <name type="scientific">Musa troglodytarum</name>
    <name type="common">fe'i banana</name>
    <dbReference type="NCBI Taxonomy" id="320322"/>
    <lineage>
        <taxon>Eukaryota</taxon>
        <taxon>Viridiplantae</taxon>
        <taxon>Streptophyta</taxon>
        <taxon>Embryophyta</taxon>
        <taxon>Tracheophyta</taxon>
        <taxon>Spermatophyta</taxon>
        <taxon>Magnoliopsida</taxon>
        <taxon>Liliopsida</taxon>
        <taxon>Zingiberales</taxon>
        <taxon>Musaceae</taxon>
        <taxon>Musa</taxon>
    </lineage>
</organism>
<dbReference type="Pfam" id="PF01423">
    <property type="entry name" value="LSM"/>
    <property type="match status" value="1"/>
</dbReference>
<dbReference type="Proteomes" id="UP001055439">
    <property type="component" value="Chromosome 2"/>
</dbReference>
<dbReference type="SUPFAM" id="SSF50182">
    <property type="entry name" value="Sm-like ribonucleoproteins"/>
    <property type="match status" value="1"/>
</dbReference>
<evidence type="ECO:0000256" key="10">
    <source>
        <dbReference type="SAM" id="Phobius"/>
    </source>
</evidence>